<accession>L5KTF1</accession>
<keyword evidence="2" id="KW-1185">Reference proteome</keyword>
<reference evidence="2" key="1">
    <citation type="journal article" date="2013" name="Science">
        <title>Comparative analysis of bat genomes provides insight into the evolution of flight and immunity.</title>
        <authorList>
            <person name="Zhang G."/>
            <person name="Cowled C."/>
            <person name="Shi Z."/>
            <person name="Huang Z."/>
            <person name="Bishop-Lilly K.A."/>
            <person name="Fang X."/>
            <person name="Wynne J.W."/>
            <person name="Xiong Z."/>
            <person name="Baker M.L."/>
            <person name="Zhao W."/>
            <person name="Tachedjian M."/>
            <person name="Zhu Y."/>
            <person name="Zhou P."/>
            <person name="Jiang X."/>
            <person name="Ng J."/>
            <person name="Yang L."/>
            <person name="Wu L."/>
            <person name="Xiao J."/>
            <person name="Feng Y."/>
            <person name="Chen Y."/>
            <person name="Sun X."/>
            <person name="Zhang Y."/>
            <person name="Marsh G.A."/>
            <person name="Crameri G."/>
            <person name="Broder C.C."/>
            <person name="Frey K.G."/>
            <person name="Wang L.F."/>
            <person name="Wang J."/>
        </authorList>
    </citation>
    <scope>NUCLEOTIDE SEQUENCE [LARGE SCALE GENOMIC DNA]</scope>
</reference>
<sequence length="97" mass="10056">MQHSDSRLRGFSAVALCDLNVVVEWFPPSDSPRPFCLPHSDGIPAESPAADGTAAAPGLDSAYPRLVRCLGTQVSPASSVSMPPTPLAYASGPCFNA</sequence>
<dbReference type="AlphaFoldDB" id="L5KTF1"/>
<evidence type="ECO:0000313" key="1">
    <source>
        <dbReference type="EMBL" id="ELK14221.1"/>
    </source>
</evidence>
<evidence type="ECO:0000313" key="2">
    <source>
        <dbReference type="Proteomes" id="UP000010552"/>
    </source>
</evidence>
<protein>
    <submittedName>
        <fullName evidence="1">Uncharacterized protein</fullName>
    </submittedName>
</protein>
<name>L5KTF1_PTEAL</name>
<proteinExistence type="predicted"/>
<dbReference type="Proteomes" id="UP000010552">
    <property type="component" value="Unassembled WGS sequence"/>
</dbReference>
<dbReference type="EMBL" id="KB030576">
    <property type="protein sequence ID" value="ELK14221.1"/>
    <property type="molecule type" value="Genomic_DNA"/>
</dbReference>
<gene>
    <name evidence="1" type="ORF">PAL_GLEAN10008686</name>
</gene>
<dbReference type="InParanoid" id="L5KTF1"/>
<organism evidence="1 2">
    <name type="scientific">Pteropus alecto</name>
    <name type="common">Black flying fox</name>
    <dbReference type="NCBI Taxonomy" id="9402"/>
    <lineage>
        <taxon>Eukaryota</taxon>
        <taxon>Metazoa</taxon>
        <taxon>Chordata</taxon>
        <taxon>Craniata</taxon>
        <taxon>Vertebrata</taxon>
        <taxon>Euteleostomi</taxon>
        <taxon>Mammalia</taxon>
        <taxon>Eutheria</taxon>
        <taxon>Laurasiatheria</taxon>
        <taxon>Chiroptera</taxon>
        <taxon>Yinpterochiroptera</taxon>
        <taxon>Pteropodoidea</taxon>
        <taxon>Pteropodidae</taxon>
        <taxon>Pteropodinae</taxon>
        <taxon>Pteropus</taxon>
    </lineage>
</organism>